<dbReference type="Pfam" id="PF10306">
    <property type="entry name" value="FLILHELTA"/>
    <property type="match status" value="1"/>
</dbReference>
<comment type="caution">
    <text evidence="2">The sequence shown here is derived from an EMBL/GenBank/DDBJ whole genome shotgun (WGS) entry which is preliminary data.</text>
</comment>
<keyword evidence="3" id="KW-1185">Reference proteome</keyword>
<evidence type="ECO:0000256" key="1">
    <source>
        <dbReference type="SAM" id="Phobius"/>
    </source>
</evidence>
<evidence type="ECO:0000313" key="2">
    <source>
        <dbReference type="EMBL" id="GJJ14049.1"/>
    </source>
</evidence>
<accession>A0AAV5AMV2</accession>
<gene>
    <name evidence="2" type="ORF">Clacol_008306</name>
</gene>
<dbReference type="AlphaFoldDB" id="A0AAV5AMV2"/>
<dbReference type="GO" id="GO:0005739">
    <property type="term" value="C:mitochondrion"/>
    <property type="evidence" value="ECO:0007669"/>
    <property type="project" value="TreeGrafter"/>
</dbReference>
<sequence>MPPVQRGRLAPYKAALEAISSRTRTPLSSLVLSFAILHEVTAIAPLISVFFMARSFGVGENAVNFIKKEVSEGQPDNDAWLREKGKKWMDEGEKWAAKVGHRYGIFGFPKTPKGSEIAVDSAETYGTSTHLAGDVANAVLAYGVTKSQALLPARIGLSLYLAPTFSRRMLDPLRQLILSRWSRKS</sequence>
<organism evidence="2 3">
    <name type="scientific">Clathrus columnatus</name>
    <dbReference type="NCBI Taxonomy" id="1419009"/>
    <lineage>
        <taxon>Eukaryota</taxon>
        <taxon>Fungi</taxon>
        <taxon>Dikarya</taxon>
        <taxon>Basidiomycota</taxon>
        <taxon>Agaricomycotina</taxon>
        <taxon>Agaricomycetes</taxon>
        <taxon>Phallomycetidae</taxon>
        <taxon>Phallales</taxon>
        <taxon>Clathraceae</taxon>
        <taxon>Clathrus</taxon>
    </lineage>
</organism>
<dbReference type="EMBL" id="BPWL01000009">
    <property type="protein sequence ID" value="GJJ14049.1"/>
    <property type="molecule type" value="Genomic_DNA"/>
</dbReference>
<dbReference type="PANTHER" id="PTHR28002">
    <property type="entry name" value="MIOREX COMPLEX COMPONENT 11"/>
    <property type="match status" value="1"/>
</dbReference>
<proteinExistence type="predicted"/>
<dbReference type="Proteomes" id="UP001050691">
    <property type="component" value="Unassembled WGS sequence"/>
</dbReference>
<evidence type="ECO:0000313" key="3">
    <source>
        <dbReference type="Proteomes" id="UP001050691"/>
    </source>
</evidence>
<reference evidence="2" key="1">
    <citation type="submission" date="2021-10" db="EMBL/GenBank/DDBJ databases">
        <title>De novo Genome Assembly of Clathrus columnatus (Basidiomycota, Fungi) Using Illumina and Nanopore Sequence Data.</title>
        <authorList>
            <person name="Ogiso-Tanaka E."/>
            <person name="Itagaki H."/>
            <person name="Hosoya T."/>
            <person name="Hosaka K."/>
        </authorList>
    </citation>
    <scope>NUCLEOTIDE SEQUENCE</scope>
    <source>
        <strain evidence="2">MO-923</strain>
    </source>
</reference>
<dbReference type="PANTHER" id="PTHR28002:SF1">
    <property type="entry name" value="MIOREX COMPLEX COMPONENT 11"/>
    <property type="match status" value="1"/>
</dbReference>
<name>A0AAV5AMV2_9AGAM</name>
<keyword evidence="1" id="KW-1133">Transmembrane helix</keyword>
<feature type="transmembrane region" description="Helical" evidence="1">
    <location>
        <begin position="30"/>
        <end position="53"/>
    </location>
</feature>
<keyword evidence="1" id="KW-0812">Transmembrane</keyword>
<keyword evidence="1" id="KW-0472">Membrane</keyword>
<dbReference type="InterPro" id="IPR018811">
    <property type="entry name" value="MRX11"/>
</dbReference>
<protein>
    <submittedName>
        <fullName evidence="2">Uncharacterized protein</fullName>
    </submittedName>
</protein>